<dbReference type="InterPro" id="IPR027417">
    <property type="entry name" value="P-loop_NTPase"/>
</dbReference>
<keyword evidence="3" id="KW-0547">Nucleotide-binding</keyword>
<dbReference type="PANTHER" id="PTHR42788:SF19">
    <property type="entry name" value="ALIPHATIC SULFONATES IMPORT ATP-BINDING PROTEIN SSUB 2"/>
    <property type="match status" value="1"/>
</dbReference>
<dbReference type="InterPro" id="IPR050166">
    <property type="entry name" value="ABC_transporter_ATP-bind"/>
</dbReference>
<dbReference type="SUPFAM" id="SSF52540">
    <property type="entry name" value="P-loop containing nucleoside triphosphate hydrolases"/>
    <property type="match status" value="1"/>
</dbReference>
<dbReference type="GO" id="GO:0016887">
    <property type="term" value="F:ATP hydrolysis activity"/>
    <property type="evidence" value="ECO:0007669"/>
    <property type="project" value="InterPro"/>
</dbReference>
<accession>A0A1N6F8I9</accession>
<reference evidence="7" key="1">
    <citation type="submission" date="2016-11" db="EMBL/GenBank/DDBJ databases">
        <authorList>
            <person name="Varghese N."/>
            <person name="Submissions S."/>
        </authorList>
    </citation>
    <scope>NUCLEOTIDE SEQUENCE [LARGE SCALE GENOMIC DNA]</scope>
    <source>
        <strain evidence="7">DSM 29440</strain>
    </source>
</reference>
<proteinExistence type="inferred from homology"/>
<gene>
    <name evidence="6" type="ORF">SAMN05444002_1463</name>
</gene>
<dbReference type="AlphaFoldDB" id="A0A1N6F8I9"/>
<protein>
    <submittedName>
        <fullName evidence="6">NitT/TauT family transport system ATP-binding protein</fullName>
    </submittedName>
</protein>
<dbReference type="PANTHER" id="PTHR42788">
    <property type="entry name" value="TAURINE IMPORT ATP-BINDING PROTEIN-RELATED"/>
    <property type="match status" value="1"/>
</dbReference>
<evidence type="ECO:0000256" key="4">
    <source>
        <dbReference type="ARBA" id="ARBA00022840"/>
    </source>
</evidence>
<dbReference type="GO" id="GO:0005524">
    <property type="term" value="F:ATP binding"/>
    <property type="evidence" value="ECO:0007669"/>
    <property type="project" value="UniProtKB-KW"/>
</dbReference>
<evidence type="ECO:0000259" key="5">
    <source>
        <dbReference type="PROSITE" id="PS50893"/>
    </source>
</evidence>
<dbReference type="InterPro" id="IPR003439">
    <property type="entry name" value="ABC_transporter-like_ATP-bd"/>
</dbReference>
<dbReference type="InterPro" id="IPR003593">
    <property type="entry name" value="AAA+_ATPase"/>
</dbReference>
<keyword evidence="2" id="KW-0813">Transport</keyword>
<keyword evidence="7" id="KW-1185">Reference proteome</keyword>
<dbReference type="RefSeq" id="WP_074255534.1">
    <property type="nucleotide sequence ID" value="NZ_FSRL01000001.1"/>
</dbReference>
<evidence type="ECO:0000256" key="2">
    <source>
        <dbReference type="ARBA" id="ARBA00022448"/>
    </source>
</evidence>
<dbReference type="PROSITE" id="PS50893">
    <property type="entry name" value="ABC_TRANSPORTER_2"/>
    <property type="match status" value="1"/>
</dbReference>
<dbReference type="STRING" id="1217970.SAMN05444002_1463"/>
<dbReference type="InterPro" id="IPR017871">
    <property type="entry name" value="ABC_transporter-like_CS"/>
</dbReference>
<dbReference type="EMBL" id="FSRL01000001">
    <property type="protein sequence ID" value="SIN91524.1"/>
    <property type="molecule type" value="Genomic_DNA"/>
</dbReference>
<dbReference type="Gene3D" id="3.40.50.300">
    <property type="entry name" value="P-loop containing nucleotide triphosphate hydrolases"/>
    <property type="match status" value="1"/>
</dbReference>
<comment type="similarity">
    <text evidence="1">Belongs to the ABC transporter superfamily.</text>
</comment>
<dbReference type="Pfam" id="PF00005">
    <property type="entry name" value="ABC_tran"/>
    <property type="match status" value="1"/>
</dbReference>
<dbReference type="PROSITE" id="PS00211">
    <property type="entry name" value="ABC_TRANSPORTER_1"/>
    <property type="match status" value="1"/>
</dbReference>
<feature type="domain" description="ABC transporter" evidence="5">
    <location>
        <begin position="1"/>
        <end position="208"/>
    </location>
</feature>
<name>A0A1N6F8I9_9RHOB</name>
<evidence type="ECO:0000313" key="7">
    <source>
        <dbReference type="Proteomes" id="UP000184932"/>
    </source>
</evidence>
<dbReference type="OrthoDB" id="9802264at2"/>
<evidence type="ECO:0000313" key="6">
    <source>
        <dbReference type="EMBL" id="SIN91524.1"/>
    </source>
</evidence>
<keyword evidence="4 6" id="KW-0067">ATP-binding</keyword>
<evidence type="ECO:0000256" key="1">
    <source>
        <dbReference type="ARBA" id="ARBA00005417"/>
    </source>
</evidence>
<sequence>MIAVEIHRKSFGQSQVLGQLGFTLGQGEAVAVLGPSGVGKSTLLRIVAGIDRQFEGHVDRPERMGMVFQEPTLLPWRTALQNLTLVHRELPEAAARVALEKVGIGDKAELFPGQLSLGQQRRLSLARAFAGRPQLLVMDEPFVSLDPETAEGMMQLTERLIAEVRPAVLLVTHAREEATRLTGRILHLQGSPAVLRAEGKDHLRSVSP</sequence>
<evidence type="ECO:0000256" key="3">
    <source>
        <dbReference type="ARBA" id="ARBA00022741"/>
    </source>
</evidence>
<dbReference type="SMART" id="SM00382">
    <property type="entry name" value="AAA"/>
    <property type="match status" value="1"/>
</dbReference>
<organism evidence="6 7">
    <name type="scientific">Vannielia litorea</name>
    <dbReference type="NCBI Taxonomy" id="1217970"/>
    <lineage>
        <taxon>Bacteria</taxon>
        <taxon>Pseudomonadati</taxon>
        <taxon>Pseudomonadota</taxon>
        <taxon>Alphaproteobacteria</taxon>
        <taxon>Rhodobacterales</taxon>
        <taxon>Paracoccaceae</taxon>
        <taxon>Vannielia</taxon>
    </lineage>
</organism>
<dbReference type="Proteomes" id="UP000184932">
    <property type="component" value="Unassembled WGS sequence"/>
</dbReference>